<proteinExistence type="predicted"/>
<comment type="caution">
    <text evidence="1">The sequence shown here is derived from an EMBL/GenBank/DDBJ whole genome shotgun (WGS) entry which is preliminary data.</text>
</comment>
<dbReference type="AlphaFoldDB" id="A0AA38X0Z4"/>
<evidence type="ECO:0000313" key="2">
    <source>
        <dbReference type="Proteomes" id="UP001172673"/>
    </source>
</evidence>
<keyword evidence="2" id="KW-1185">Reference proteome</keyword>
<reference evidence="1" key="1">
    <citation type="submission" date="2022-10" db="EMBL/GenBank/DDBJ databases">
        <title>Culturing micro-colonial fungi from biological soil crusts in the Mojave desert and describing Neophaeococcomyces mojavensis, and introducing the new genera and species Taxawa tesnikishii.</title>
        <authorList>
            <person name="Kurbessoian T."/>
            <person name="Stajich J.E."/>
        </authorList>
    </citation>
    <scope>NUCLEOTIDE SEQUENCE</scope>
    <source>
        <strain evidence="1">TK_41</strain>
    </source>
</reference>
<gene>
    <name evidence="1" type="ORF">H2200_010918</name>
</gene>
<accession>A0AA38X0Z4</accession>
<dbReference type="Proteomes" id="UP001172673">
    <property type="component" value="Unassembled WGS sequence"/>
</dbReference>
<sequence length="182" mass="21154">MAKRSNDSSDIAEKLRLTIKKARSFESKTCWNPDVCDLLSLHEILYEECSRKLHLVKGRREMDLPDVHASTFDITSYVDSPMLNTQEKLHGAQDECTEKLLRLRCSMRTVGRIARELDDGGVETANTELMLRQFEAQRIDTNFYVENWERDVRSLKTELAKLRVIKVKLDFILCCLKQEEQG</sequence>
<organism evidence="1 2">
    <name type="scientific">Cladophialophora chaetospira</name>
    <dbReference type="NCBI Taxonomy" id="386627"/>
    <lineage>
        <taxon>Eukaryota</taxon>
        <taxon>Fungi</taxon>
        <taxon>Dikarya</taxon>
        <taxon>Ascomycota</taxon>
        <taxon>Pezizomycotina</taxon>
        <taxon>Eurotiomycetes</taxon>
        <taxon>Chaetothyriomycetidae</taxon>
        <taxon>Chaetothyriales</taxon>
        <taxon>Herpotrichiellaceae</taxon>
        <taxon>Cladophialophora</taxon>
    </lineage>
</organism>
<dbReference type="EMBL" id="JAPDRK010000018">
    <property type="protein sequence ID" value="KAJ9604803.1"/>
    <property type="molecule type" value="Genomic_DNA"/>
</dbReference>
<name>A0AA38X0Z4_9EURO</name>
<protein>
    <submittedName>
        <fullName evidence="1">Uncharacterized protein</fullName>
    </submittedName>
</protein>
<evidence type="ECO:0000313" key="1">
    <source>
        <dbReference type="EMBL" id="KAJ9604803.1"/>
    </source>
</evidence>